<dbReference type="GO" id="GO:0051539">
    <property type="term" value="F:4 iron, 4 sulfur cluster binding"/>
    <property type="evidence" value="ECO:0007669"/>
    <property type="project" value="UniProtKB-UniRule"/>
</dbReference>
<evidence type="ECO:0000256" key="7">
    <source>
        <dbReference type="ARBA" id="ARBA00022982"/>
    </source>
</evidence>
<reference evidence="15" key="1">
    <citation type="journal article" date="2023" name="Int. J. Syst. Evol. Microbiol.">
        <title>Mesoterricola silvestris gen. nov., sp. nov., Mesoterricola sediminis sp. nov., Geothrix oryzae sp. nov., Geothrix edaphica sp. nov., Geothrix rubra sp. nov., and Geothrix limicola sp. nov., six novel members of Acidobacteriota isolated from soils.</title>
        <authorList>
            <person name="Itoh H."/>
            <person name="Sugisawa Y."/>
            <person name="Mise K."/>
            <person name="Xu Z."/>
            <person name="Kuniyasu M."/>
            <person name="Ushijima N."/>
            <person name="Kawano K."/>
            <person name="Kobayashi E."/>
            <person name="Shiratori Y."/>
            <person name="Masuda Y."/>
            <person name="Senoo K."/>
        </authorList>
    </citation>
    <scope>NUCLEOTIDE SEQUENCE [LARGE SCALE GENOMIC DNA]</scope>
    <source>
        <strain evidence="15">W79</strain>
    </source>
</reference>
<keyword evidence="5 12" id="KW-0479">Metal-binding</keyword>
<evidence type="ECO:0000313" key="15">
    <source>
        <dbReference type="Proteomes" id="UP001238179"/>
    </source>
</evidence>
<dbReference type="Pfam" id="PF05187">
    <property type="entry name" value="Fer4_ETF_QO"/>
    <property type="match status" value="1"/>
</dbReference>
<dbReference type="Proteomes" id="UP001238179">
    <property type="component" value="Chromosome"/>
</dbReference>
<evidence type="ECO:0000256" key="8">
    <source>
        <dbReference type="ARBA" id="ARBA00023002"/>
    </source>
</evidence>
<dbReference type="EMBL" id="AP027080">
    <property type="protein sequence ID" value="BDU71176.1"/>
    <property type="molecule type" value="Genomic_DNA"/>
</dbReference>
<feature type="domain" description="4Fe-4S ferredoxin-type" evidence="13">
    <location>
        <begin position="534"/>
        <end position="563"/>
    </location>
</feature>
<dbReference type="PANTHER" id="PTHR10617:SF107">
    <property type="entry name" value="ELECTRON TRANSFER FLAVOPROTEIN-UBIQUINONE OXIDOREDUCTASE, MITOCHONDRIAL"/>
    <property type="match status" value="1"/>
</dbReference>
<comment type="catalytic activity">
    <reaction evidence="12">
        <text>a ubiquinone + reduced [electron-transfer flavoprotein] = a ubiquinol + oxidized [electron-transfer flavoprotein] + H(+)</text>
        <dbReference type="Rhea" id="RHEA:24052"/>
        <dbReference type="Rhea" id="RHEA-COMP:9565"/>
        <dbReference type="Rhea" id="RHEA-COMP:9566"/>
        <dbReference type="Rhea" id="RHEA-COMP:10685"/>
        <dbReference type="Rhea" id="RHEA-COMP:10686"/>
        <dbReference type="ChEBI" id="CHEBI:15378"/>
        <dbReference type="ChEBI" id="CHEBI:16389"/>
        <dbReference type="ChEBI" id="CHEBI:17976"/>
        <dbReference type="ChEBI" id="CHEBI:57692"/>
        <dbReference type="ChEBI" id="CHEBI:58307"/>
        <dbReference type="EC" id="1.5.5.1"/>
    </reaction>
</comment>
<evidence type="ECO:0000256" key="1">
    <source>
        <dbReference type="ARBA" id="ARBA00001974"/>
    </source>
</evidence>
<dbReference type="InterPro" id="IPR017896">
    <property type="entry name" value="4Fe4S_Fe-S-bd"/>
</dbReference>
<dbReference type="PROSITE" id="PS51379">
    <property type="entry name" value="4FE4S_FER_2"/>
    <property type="match status" value="1"/>
</dbReference>
<evidence type="ECO:0000256" key="9">
    <source>
        <dbReference type="ARBA" id="ARBA00023004"/>
    </source>
</evidence>
<dbReference type="SUPFAM" id="SSF54373">
    <property type="entry name" value="FAD-linked reductases, C-terminal domain"/>
    <property type="match status" value="1"/>
</dbReference>
<dbReference type="InterPro" id="IPR036188">
    <property type="entry name" value="FAD/NAD-bd_sf"/>
</dbReference>
<evidence type="ECO:0000313" key="14">
    <source>
        <dbReference type="EMBL" id="BDU71176.1"/>
    </source>
</evidence>
<keyword evidence="11 12" id="KW-0830">Ubiquinone</keyword>
<evidence type="ECO:0000256" key="12">
    <source>
        <dbReference type="RuleBase" id="RU366068"/>
    </source>
</evidence>
<evidence type="ECO:0000259" key="13">
    <source>
        <dbReference type="PROSITE" id="PS51379"/>
    </source>
</evidence>
<dbReference type="SUPFAM" id="SSF51905">
    <property type="entry name" value="FAD/NAD(P)-binding domain"/>
    <property type="match status" value="1"/>
</dbReference>
<dbReference type="AlphaFoldDB" id="A0AA48GSZ2"/>
<proteinExistence type="predicted"/>
<dbReference type="GO" id="GO:0046872">
    <property type="term" value="F:metal ion binding"/>
    <property type="evidence" value="ECO:0007669"/>
    <property type="project" value="UniProtKB-KW"/>
</dbReference>
<name>A0AA48GSZ2_9BACT</name>
<keyword evidence="8 12" id="KW-0560">Oxidoreductase</keyword>
<organism evidence="14 15">
    <name type="scientific">Mesoterricola silvestris</name>
    <dbReference type="NCBI Taxonomy" id="2927979"/>
    <lineage>
        <taxon>Bacteria</taxon>
        <taxon>Pseudomonadati</taxon>
        <taxon>Acidobacteriota</taxon>
        <taxon>Holophagae</taxon>
        <taxon>Holophagales</taxon>
        <taxon>Holophagaceae</taxon>
        <taxon>Mesoterricola</taxon>
    </lineage>
</organism>
<keyword evidence="3 12" id="KW-0813">Transport</keyword>
<keyword evidence="7 12" id="KW-0249">Electron transport</keyword>
<dbReference type="PANTHER" id="PTHR10617">
    <property type="entry name" value="ELECTRON TRANSFER FLAVOPROTEIN-UBIQUINONE OXIDOREDUCTASE"/>
    <property type="match status" value="1"/>
</dbReference>
<evidence type="ECO:0000256" key="11">
    <source>
        <dbReference type="ARBA" id="ARBA00023075"/>
    </source>
</evidence>
<comment type="cofactor">
    <cofactor evidence="1 12">
        <name>FAD</name>
        <dbReference type="ChEBI" id="CHEBI:57692"/>
    </cofactor>
</comment>
<comment type="function">
    <text evidence="2 12">Accepts electrons from ETF and reduces ubiquinone.</text>
</comment>
<evidence type="ECO:0000256" key="2">
    <source>
        <dbReference type="ARBA" id="ARBA00002819"/>
    </source>
</evidence>
<keyword evidence="4 12" id="KW-0285">Flavoprotein</keyword>
<keyword evidence="15" id="KW-1185">Reference proteome</keyword>
<dbReference type="InterPro" id="IPR007859">
    <property type="entry name" value="ETF-QO/FixX_C"/>
</dbReference>
<sequence length="574" mass="61612">MPDFSTQLARPGVEREDLEFDVLFVGAGPANLAGLWRLLDLLEARKITGLTIGLIEKGDEIGDHAFSGAVLDPAALDELCPDWAERGFPCEGRVTSEEVWYFTERGGLKAPFPPPFLANHGFPIVSLSRMVRWMAAEIEKREVPGVDVMLLPGFAGIKVLWEDGRVAGVQTADRGVNADGSPRPTFEPGNNLRAKVTVFGEGPRGHLMRELDEVLGLQAGSVNPQVYETGAKEIWEIPAGRVPEGFVLHSAGWPQADGESGGSFVYRMGGDRLAVGYVVSLDTHDPFADAHLMLQKFKTHPRIKAMLAGGRMVQYGGKALAIGGWNSMPRLAFPGGMLAGDAAQMVNAGRLKGIHLAMKGGMCAAETIADALAEGDFGEASLLRYSRAYLDSWAGTELYRARNFHGVLAHGPTPGAVLKLALGQVTGGWAPGDPLRMGTDADATATTEAHYGREGLHRDMLDWGVKPDGALTFSKLDDVYASGTLHDEHQPGHLKIVKGDQVCVSCWETKGSPCTVFCPAQVYEMHPDAAGRVSRVDIAFSNCVHCKTCDIKCPEGNVLWTPPEGGGGPKYTLC</sequence>
<evidence type="ECO:0000256" key="10">
    <source>
        <dbReference type="ARBA" id="ARBA00023014"/>
    </source>
</evidence>
<dbReference type="SUPFAM" id="SSF54862">
    <property type="entry name" value="4Fe-4S ferredoxins"/>
    <property type="match status" value="1"/>
</dbReference>
<gene>
    <name evidence="14" type="ORF">METEAL_03500</name>
</gene>
<keyword evidence="9 12" id="KW-0408">Iron</keyword>
<dbReference type="KEGG" id="msil:METEAL_03500"/>
<keyword evidence="6 12" id="KW-0274">FAD</keyword>
<dbReference type="Pfam" id="PF21162">
    <property type="entry name" value="ETFQO_UQ-bd"/>
    <property type="match status" value="1"/>
</dbReference>
<accession>A0AA48GSZ2</accession>
<keyword evidence="10 12" id="KW-0411">Iron-sulfur</keyword>
<protein>
    <recommendedName>
        <fullName evidence="12">Electron transfer flavoprotein-ubiquinone oxidoreductase</fullName>
        <shortName evidence="12">ETF-QO</shortName>
        <ecNumber evidence="12">1.5.5.1</ecNumber>
    </recommendedName>
</protein>
<dbReference type="InterPro" id="IPR017900">
    <property type="entry name" value="4Fe4S_Fe_S_CS"/>
</dbReference>
<dbReference type="Gene3D" id="3.30.9.90">
    <property type="match status" value="1"/>
</dbReference>
<dbReference type="Gene3D" id="3.30.70.20">
    <property type="match status" value="1"/>
</dbReference>
<dbReference type="GO" id="GO:0004174">
    <property type="term" value="F:electron-transferring-flavoprotein dehydrogenase activity"/>
    <property type="evidence" value="ECO:0007669"/>
    <property type="project" value="UniProtKB-UniRule"/>
</dbReference>
<dbReference type="InterPro" id="IPR040156">
    <property type="entry name" value="ETF-QO"/>
</dbReference>
<evidence type="ECO:0000256" key="6">
    <source>
        <dbReference type="ARBA" id="ARBA00022827"/>
    </source>
</evidence>
<dbReference type="InterPro" id="IPR049398">
    <property type="entry name" value="ETF-QO/FixC_UQ-bd"/>
</dbReference>
<evidence type="ECO:0000256" key="5">
    <source>
        <dbReference type="ARBA" id="ARBA00022723"/>
    </source>
</evidence>
<comment type="cofactor">
    <cofactor evidence="12">
        <name>[4Fe-4S] cluster</name>
        <dbReference type="ChEBI" id="CHEBI:49883"/>
    </cofactor>
    <text evidence="12">Binds 1 [4Fe-4S] cluster.</text>
</comment>
<dbReference type="EC" id="1.5.5.1" evidence="12"/>
<evidence type="ECO:0000256" key="3">
    <source>
        <dbReference type="ARBA" id="ARBA00022448"/>
    </source>
</evidence>
<evidence type="ECO:0000256" key="4">
    <source>
        <dbReference type="ARBA" id="ARBA00022630"/>
    </source>
</evidence>
<dbReference type="Gene3D" id="3.50.50.60">
    <property type="entry name" value="FAD/NAD(P)-binding domain"/>
    <property type="match status" value="1"/>
</dbReference>
<dbReference type="RefSeq" id="WP_316414061.1">
    <property type="nucleotide sequence ID" value="NZ_AP027080.1"/>
</dbReference>
<dbReference type="PROSITE" id="PS00198">
    <property type="entry name" value="4FE4S_FER_1"/>
    <property type="match status" value="1"/>
</dbReference>